<evidence type="ECO:0000313" key="2">
    <source>
        <dbReference type="EMBL" id="KAL2527522.1"/>
    </source>
</evidence>
<comment type="caution">
    <text evidence="2">The sequence shown here is derived from an EMBL/GenBank/DDBJ whole genome shotgun (WGS) entry which is preliminary data.</text>
</comment>
<evidence type="ECO:0000256" key="1">
    <source>
        <dbReference type="SAM" id="Coils"/>
    </source>
</evidence>
<dbReference type="Proteomes" id="UP001604336">
    <property type="component" value="Unassembled WGS sequence"/>
</dbReference>
<dbReference type="EMBL" id="JBFOLK010000003">
    <property type="protein sequence ID" value="KAL2527522.1"/>
    <property type="molecule type" value="Genomic_DNA"/>
</dbReference>
<reference evidence="3" key="1">
    <citation type="submission" date="2024-07" db="EMBL/GenBank/DDBJ databases">
        <title>Two chromosome-level genome assemblies of Korean endemic species Abeliophyllum distichum and Forsythia ovata (Oleaceae).</title>
        <authorList>
            <person name="Jang H."/>
        </authorList>
    </citation>
    <scope>NUCLEOTIDE SEQUENCE [LARGE SCALE GENOMIC DNA]</scope>
</reference>
<evidence type="ECO:0000313" key="3">
    <source>
        <dbReference type="Proteomes" id="UP001604336"/>
    </source>
</evidence>
<gene>
    <name evidence="2" type="ORF">Adt_12576</name>
</gene>
<name>A0ABD1UR88_9LAMI</name>
<sequence length="213" mass="24244">MKSLVAMREMKKKMVDASEALSQSDQIKEYLDSTMALAENAKLAYEKVRSDIAEAESQFVILTKNLDDPLNAQKIASETLEASNGENHRLTAEAFARHEEILKLKSELEESFKEKVEVEAVWDSVMAENEDLVKKLQDAEANFIANFHRTEAHASFSNYFASVGQQEVINVLRSEHLDFDISVLKAKFLLWILRILLRNSVCRIESVVICKTF</sequence>
<keyword evidence="1" id="KW-0175">Coiled coil</keyword>
<accession>A0ABD1UR88</accession>
<feature type="coiled-coil region" evidence="1">
    <location>
        <begin position="38"/>
        <end position="65"/>
    </location>
</feature>
<keyword evidence="3" id="KW-1185">Reference proteome</keyword>
<protein>
    <submittedName>
        <fullName evidence="2">Uncharacterized protein</fullName>
    </submittedName>
</protein>
<proteinExistence type="predicted"/>
<organism evidence="2 3">
    <name type="scientific">Abeliophyllum distichum</name>
    <dbReference type="NCBI Taxonomy" id="126358"/>
    <lineage>
        <taxon>Eukaryota</taxon>
        <taxon>Viridiplantae</taxon>
        <taxon>Streptophyta</taxon>
        <taxon>Embryophyta</taxon>
        <taxon>Tracheophyta</taxon>
        <taxon>Spermatophyta</taxon>
        <taxon>Magnoliopsida</taxon>
        <taxon>eudicotyledons</taxon>
        <taxon>Gunneridae</taxon>
        <taxon>Pentapetalae</taxon>
        <taxon>asterids</taxon>
        <taxon>lamiids</taxon>
        <taxon>Lamiales</taxon>
        <taxon>Oleaceae</taxon>
        <taxon>Forsythieae</taxon>
        <taxon>Abeliophyllum</taxon>
    </lineage>
</organism>
<dbReference type="AlphaFoldDB" id="A0ABD1UR88"/>